<protein>
    <submittedName>
        <fullName evidence="2">Uncharacterized protein</fullName>
    </submittedName>
</protein>
<keyword evidence="1" id="KW-1133">Transmembrane helix</keyword>
<name>A0A3B0AKS9_9BACL</name>
<dbReference type="Proteomes" id="UP000282311">
    <property type="component" value="Unassembled WGS sequence"/>
</dbReference>
<keyword evidence="1" id="KW-0472">Membrane</keyword>
<sequence>MNDNVFVTTFVFVGIVMLFYGFLKKKQINPKINSMASLTFDGYKGDQVTQMYFHESTIGDRMYGYVLYDRPNGVTRARMDRSQDGSVGVKLSDSKGQERIRLVIDANDVPILEFLNEKGKVVYSLPPKQQD</sequence>
<gene>
    <name evidence="2" type="ORF">D7M11_35645</name>
</gene>
<evidence type="ECO:0000313" key="3">
    <source>
        <dbReference type="Proteomes" id="UP000282311"/>
    </source>
</evidence>
<accession>A0A3B0AKS9</accession>
<keyword evidence="3" id="KW-1185">Reference proteome</keyword>
<organism evidence="2 3">
    <name type="scientific">Paenibacillus ginsengarvi</name>
    <dbReference type="NCBI Taxonomy" id="400777"/>
    <lineage>
        <taxon>Bacteria</taxon>
        <taxon>Bacillati</taxon>
        <taxon>Bacillota</taxon>
        <taxon>Bacilli</taxon>
        <taxon>Bacillales</taxon>
        <taxon>Paenibacillaceae</taxon>
        <taxon>Paenibacillus</taxon>
    </lineage>
</organism>
<dbReference type="EMBL" id="RBAH01000055">
    <property type="protein sequence ID" value="RKN60834.1"/>
    <property type="molecule type" value="Genomic_DNA"/>
</dbReference>
<evidence type="ECO:0000313" key="2">
    <source>
        <dbReference type="EMBL" id="RKN60834.1"/>
    </source>
</evidence>
<dbReference type="AlphaFoldDB" id="A0A3B0AKS9"/>
<proteinExistence type="predicted"/>
<reference evidence="2 3" key="1">
    <citation type="journal article" date="2007" name="Int. J. Syst. Evol. Microbiol.">
        <title>Paenibacillus ginsengarvi sp. nov., isolated from soil from ginseng cultivation.</title>
        <authorList>
            <person name="Yoon M.H."/>
            <person name="Ten L.N."/>
            <person name="Im W.T."/>
        </authorList>
    </citation>
    <scope>NUCLEOTIDE SEQUENCE [LARGE SCALE GENOMIC DNA]</scope>
    <source>
        <strain evidence="2 3">KCTC 13059</strain>
    </source>
</reference>
<feature type="transmembrane region" description="Helical" evidence="1">
    <location>
        <begin position="6"/>
        <end position="23"/>
    </location>
</feature>
<comment type="caution">
    <text evidence="2">The sequence shown here is derived from an EMBL/GenBank/DDBJ whole genome shotgun (WGS) entry which is preliminary data.</text>
</comment>
<keyword evidence="1" id="KW-0812">Transmembrane</keyword>
<evidence type="ECO:0000256" key="1">
    <source>
        <dbReference type="SAM" id="Phobius"/>
    </source>
</evidence>